<sequence length="288" mass="32903">MTQEELLNVLSEHRLSEGTLDFLEHIKFKKYDRESLDKFKRIAYINKNPKLVKKIVESQYEMGFCTAYALDTNLHSSDWARSLNQLNQQRKSVRKFTEVPLSLADISAFFQLCYTLTGQEELNLDGTKLMRKKRNIASGGSLYPTELYFINHRIKELPLGVYRYNVFQFNLELITAFHTSADWTNFYEIILKTPAASIDFERASAFVVFTSVLNKHSFKYQDFGVALSLVEVGACIHAAYLAAAALDLGCCAFGGFLNKEMHQLLALKNTLHQPLFCMAIGHQLKSEV</sequence>
<dbReference type="Pfam" id="PF00881">
    <property type="entry name" value="Nitroreductase"/>
    <property type="match status" value="1"/>
</dbReference>
<evidence type="ECO:0000313" key="2">
    <source>
        <dbReference type="EMBL" id="QQT99165.1"/>
    </source>
</evidence>
<gene>
    <name evidence="2" type="ORF">I6I88_13210</name>
</gene>
<dbReference type="InterPro" id="IPR029479">
    <property type="entry name" value="Nitroreductase"/>
</dbReference>
<accession>A0A9Q6ZB36</accession>
<proteinExistence type="predicted"/>
<reference evidence="2 3" key="1">
    <citation type="submission" date="2021-01" db="EMBL/GenBank/DDBJ databases">
        <title>FDA dAtabase for Regulatory Grade micrObial Sequences (FDA-ARGOS): Supporting development and validation of Infectious Disease Dx tests.</title>
        <authorList>
            <person name="Sproer C."/>
            <person name="Gronow S."/>
            <person name="Severitt S."/>
            <person name="Schroder I."/>
            <person name="Tallon L."/>
            <person name="Sadzewicz L."/>
            <person name="Zhao X."/>
            <person name="Boylan J."/>
            <person name="Ott S."/>
            <person name="Bowen H."/>
            <person name="Vavikolanu K."/>
            <person name="Mehta A."/>
            <person name="Aluvathingal J."/>
            <person name="Nadendla S."/>
            <person name="Lowell S."/>
            <person name="Myers T."/>
            <person name="Yan Y."/>
            <person name="Sichtig H."/>
        </authorList>
    </citation>
    <scope>NUCLEOTIDE SEQUENCE [LARGE SCALE GENOMIC DNA]</scope>
    <source>
        <strain evidence="2 3">FDAARGOS_1131</strain>
    </source>
</reference>
<feature type="domain" description="Nitroreductase" evidence="1">
    <location>
        <begin position="89"/>
        <end position="282"/>
    </location>
</feature>
<dbReference type="InterPro" id="IPR000415">
    <property type="entry name" value="Nitroreductase-like"/>
</dbReference>
<protein>
    <submittedName>
        <fullName evidence="2">SagB family peptide dehydrogenase</fullName>
    </submittedName>
</protein>
<dbReference type="NCBIfam" id="TIGR03605">
    <property type="entry name" value="antibiot_sagB"/>
    <property type="match status" value="1"/>
</dbReference>
<dbReference type="SUPFAM" id="SSF55469">
    <property type="entry name" value="FMN-dependent nitroreductase-like"/>
    <property type="match status" value="1"/>
</dbReference>
<dbReference type="CDD" id="cd02142">
    <property type="entry name" value="McbC_SagB-like_oxidoreductase"/>
    <property type="match status" value="1"/>
</dbReference>
<dbReference type="PANTHER" id="PTHR43745">
    <property type="entry name" value="NITROREDUCTASE MJ1384-RELATED"/>
    <property type="match status" value="1"/>
</dbReference>
<dbReference type="RefSeq" id="WP_002986915.1">
    <property type="nucleotide sequence ID" value="NZ_CP068108.1"/>
</dbReference>
<dbReference type="PANTHER" id="PTHR43745:SF2">
    <property type="entry name" value="NITROREDUCTASE MJ1384-RELATED"/>
    <property type="match status" value="1"/>
</dbReference>
<dbReference type="InterPro" id="IPR052544">
    <property type="entry name" value="Bacteriocin_Proc_Enz"/>
</dbReference>
<dbReference type="EMBL" id="CP068108">
    <property type="protein sequence ID" value="QQT99165.1"/>
    <property type="molecule type" value="Genomic_DNA"/>
</dbReference>
<dbReference type="AlphaFoldDB" id="A0A9Q6ZB36"/>
<dbReference type="InterPro" id="IPR020051">
    <property type="entry name" value="SagB-type_dehydrogenase"/>
</dbReference>
<dbReference type="Proteomes" id="UP000596202">
    <property type="component" value="Chromosome"/>
</dbReference>
<dbReference type="GO" id="GO:0016491">
    <property type="term" value="F:oxidoreductase activity"/>
    <property type="evidence" value="ECO:0007669"/>
    <property type="project" value="InterPro"/>
</dbReference>
<evidence type="ECO:0000313" key="3">
    <source>
        <dbReference type="Proteomes" id="UP000596202"/>
    </source>
</evidence>
<evidence type="ECO:0000259" key="1">
    <source>
        <dbReference type="Pfam" id="PF00881"/>
    </source>
</evidence>
<organism evidence="2 3">
    <name type="scientific">Myroides odoratus</name>
    <name type="common">Flavobacterium odoratum</name>
    <dbReference type="NCBI Taxonomy" id="256"/>
    <lineage>
        <taxon>Bacteria</taxon>
        <taxon>Pseudomonadati</taxon>
        <taxon>Bacteroidota</taxon>
        <taxon>Flavobacteriia</taxon>
        <taxon>Flavobacteriales</taxon>
        <taxon>Flavobacteriaceae</taxon>
        <taxon>Myroides</taxon>
    </lineage>
</organism>
<dbReference type="Gene3D" id="3.40.109.10">
    <property type="entry name" value="NADH Oxidase"/>
    <property type="match status" value="1"/>
</dbReference>
<name>A0A9Q6ZB36_MYROD</name>
<dbReference type="GeneID" id="93528628"/>
<dbReference type="OrthoDB" id="9801593at2"/>